<dbReference type="InterPro" id="IPR035905">
    <property type="entry name" value="Barstar-like_sf"/>
</dbReference>
<name>A0A433BAD6_9FUNG</name>
<dbReference type="AlphaFoldDB" id="A0A433BAD6"/>
<proteinExistence type="predicted"/>
<evidence type="ECO:0000313" key="3">
    <source>
        <dbReference type="Proteomes" id="UP000268093"/>
    </source>
</evidence>
<feature type="domain" description="Barstar (barnase inhibitor)" evidence="1">
    <location>
        <begin position="86"/>
        <end position="122"/>
    </location>
</feature>
<dbReference type="Pfam" id="PF01337">
    <property type="entry name" value="Barstar"/>
    <property type="match status" value="1"/>
</dbReference>
<dbReference type="Gene3D" id="3.30.370.10">
    <property type="entry name" value="Barstar-like"/>
    <property type="match status" value="1"/>
</dbReference>
<evidence type="ECO:0000313" key="2">
    <source>
        <dbReference type="EMBL" id="RUP21055.1"/>
    </source>
</evidence>
<comment type="caution">
    <text evidence="2">The sequence shown here is derived from an EMBL/GenBank/DDBJ whole genome shotgun (WGS) entry which is preliminary data.</text>
</comment>
<accession>A0A433BAD6</accession>
<keyword evidence="3" id="KW-1185">Reference proteome</keyword>
<reference evidence="2 3" key="1">
    <citation type="journal article" date="2018" name="New Phytol.">
        <title>Phylogenomics of Endogonaceae and evolution of mycorrhizas within Mucoromycota.</title>
        <authorList>
            <person name="Chang Y."/>
            <person name="Desiro A."/>
            <person name="Na H."/>
            <person name="Sandor L."/>
            <person name="Lipzen A."/>
            <person name="Clum A."/>
            <person name="Barry K."/>
            <person name="Grigoriev I.V."/>
            <person name="Martin F.M."/>
            <person name="Stajich J.E."/>
            <person name="Smith M.E."/>
            <person name="Bonito G."/>
            <person name="Spatafora J.W."/>
        </authorList>
    </citation>
    <scope>NUCLEOTIDE SEQUENCE [LARGE SCALE GENOMIC DNA]</scope>
    <source>
        <strain evidence="2 3">GMNB39</strain>
    </source>
</reference>
<sequence length="135" mass="15094">MVFISPPLNYIIIAPARHLTHTTHGADPSIRPSHPIPSHPIPSHPIHQITMSLKTDVLFLDTTRTPVTLSVLQPLFPTARIAIVPANISSKEDLLGTLAKELEFPSYFGRNWDALVDCLRDYYSYSTQTPARTRP</sequence>
<dbReference type="Proteomes" id="UP000268093">
    <property type="component" value="Unassembled WGS sequence"/>
</dbReference>
<protein>
    <recommendedName>
        <fullName evidence="1">Barstar (barnase inhibitor) domain-containing protein</fullName>
    </recommendedName>
</protein>
<dbReference type="OrthoDB" id="10584782at2759"/>
<evidence type="ECO:0000259" key="1">
    <source>
        <dbReference type="Pfam" id="PF01337"/>
    </source>
</evidence>
<dbReference type="EMBL" id="RBNI01014465">
    <property type="protein sequence ID" value="RUP21055.1"/>
    <property type="molecule type" value="Genomic_DNA"/>
</dbReference>
<organism evidence="2 3">
    <name type="scientific">Jimgerdemannia flammicorona</name>
    <dbReference type="NCBI Taxonomy" id="994334"/>
    <lineage>
        <taxon>Eukaryota</taxon>
        <taxon>Fungi</taxon>
        <taxon>Fungi incertae sedis</taxon>
        <taxon>Mucoromycota</taxon>
        <taxon>Mucoromycotina</taxon>
        <taxon>Endogonomycetes</taxon>
        <taxon>Endogonales</taxon>
        <taxon>Endogonaceae</taxon>
        <taxon>Jimgerdemannia</taxon>
    </lineage>
</organism>
<dbReference type="SUPFAM" id="SSF52038">
    <property type="entry name" value="Barstar-related"/>
    <property type="match status" value="1"/>
</dbReference>
<dbReference type="InterPro" id="IPR000468">
    <property type="entry name" value="Barstar"/>
</dbReference>
<gene>
    <name evidence="2" type="ORF">BC936DRAFT_139218</name>
</gene>